<name>A0A7J4IYL0_9ARCH</name>
<proteinExistence type="predicted"/>
<evidence type="ECO:0000256" key="1">
    <source>
        <dbReference type="SAM" id="Phobius"/>
    </source>
</evidence>
<keyword evidence="1" id="KW-1133">Transmembrane helix</keyword>
<evidence type="ECO:0000313" key="2">
    <source>
        <dbReference type="EMBL" id="HIH10488.1"/>
    </source>
</evidence>
<dbReference type="EMBL" id="DUGC01000116">
    <property type="protein sequence ID" value="HIH10488.1"/>
    <property type="molecule type" value="Genomic_DNA"/>
</dbReference>
<accession>A0A7J4IYL0</accession>
<dbReference type="Proteomes" id="UP000565078">
    <property type="component" value="Unassembled WGS sequence"/>
</dbReference>
<sequence>MKDEGALSVEAIAALLVLAALISGLPMPMAQDARQLLAMQQASDLLTVWAQRPVTGQQMQKDGELLLGKGNFIAGIGLEHAKRDGSGKNSISREILIREGDDEKALSLIVLEH</sequence>
<gene>
    <name evidence="2" type="ORF">HA254_07530</name>
</gene>
<keyword evidence="1" id="KW-0812">Transmembrane</keyword>
<evidence type="ECO:0000313" key="3">
    <source>
        <dbReference type="Proteomes" id="UP000565078"/>
    </source>
</evidence>
<dbReference type="AlphaFoldDB" id="A0A7J4IYL0"/>
<keyword evidence="1" id="KW-0472">Membrane</keyword>
<protein>
    <submittedName>
        <fullName evidence="2">Uncharacterized protein</fullName>
    </submittedName>
</protein>
<reference evidence="3" key="1">
    <citation type="journal article" date="2020" name="bioRxiv">
        <title>A rank-normalized archaeal taxonomy based on genome phylogeny resolves widespread incomplete and uneven classifications.</title>
        <authorList>
            <person name="Rinke C."/>
            <person name="Chuvochina M."/>
            <person name="Mussig A.J."/>
            <person name="Chaumeil P.-A."/>
            <person name="Waite D.W."/>
            <person name="Whitman W.B."/>
            <person name="Parks D.H."/>
            <person name="Hugenholtz P."/>
        </authorList>
    </citation>
    <scope>NUCLEOTIDE SEQUENCE [LARGE SCALE GENOMIC DNA]</scope>
</reference>
<comment type="caution">
    <text evidence="2">The sequence shown here is derived from an EMBL/GenBank/DDBJ whole genome shotgun (WGS) entry which is preliminary data.</text>
</comment>
<organism evidence="2 3">
    <name type="scientific">Candidatus Iainarchaeum sp</name>
    <dbReference type="NCBI Taxonomy" id="3101447"/>
    <lineage>
        <taxon>Archaea</taxon>
        <taxon>Candidatus Iainarchaeota</taxon>
        <taxon>Candidatus Iainarchaeia</taxon>
        <taxon>Candidatus Iainarchaeales</taxon>
        <taxon>Candidatus Iainarchaeaceae</taxon>
        <taxon>Candidatus Iainarchaeum</taxon>
    </lineage>
</organism>
<feature type="transmembrane region" description="Helical" evidence="1">
    <location>
        <begin position="6"/>
        <end position="25"/>
    </location>
</feature>